<sequence>MIRDLLLCATAGSERLRAKLAGDHGEQREDKARHLDRVEGFTIEHDPDDPDERGDKRGDNPQERGGCNGEILQIVEPHRVGNKRAHHPEPQIASEGGGIDVGGCAFDKQRGNKQHQPACRELPAGEGYRGDACGYSPPLCQHHSGRHGGGHGDSCCDPCGAKRCRGAEDNHRYAENAQHRPRRAPSGGFLS</sequence>
<dbReference type="KEGG" id="cfc:CFLV_10600"/>
<dbReference type="Proteomes" id="UP000185479">
    <property type="component" value="Chromosome"/>
</dbReference>
<reference evidence="2 3" key="1">
    <citation type="submission" date="2014-08" db="EMBL/GenBank/DDBJ databases">
        <title>Complete genome sequence of Corynebacterium flavescens OJ8(T)(=DSM 20296(T)), isolated from cheese.</title>
        <authorList>
            <person name="Ruckert C."/>
            <person name="Albersmeier A."/>
            <person name="Winkler A."/>
            <person name="Kalinowski J."/>
        </authorList>
    </citation>
    <scope>NUCLEOTIDE SEQUENCE [LARGE SCALE GENOMIC DNA]</scope>
    <source>
        <strain evidence="2 3">OJ8</strain>
    </source>
</reference>
<dbReference type="EMBL" id="CP009246">
    <property type="protein sequence ID" value="APT87557.1"/>
    <property type="molecule type" value="Genomic_DNA"/>
</dbReference>
<gene>
    <name evidence="2" type="ORF">CFLV_10600</name>
</gene>
<organism evidence="2 3">
    <name type="scientific">Corynebacterium flavescens</name>
    <dbReference type="NCBI Taxonomy" id="28028"/>
    <lineage>
        <taxon>Bacteria</taxon>
        <taxon>Bacillati</taxon>
        <taxon>Actinomycetota</taxon>
        <taxon>Actinomycetes</taxon>
        <taxon>Mycobacteriales</taxon>
        <taxon>Corynebacteriaceae</taxon>
        <taxon>Corynebacterium</taxon>
    </lineage>
</organism>
<feature type="compositionally biased region" description="Basic and acidic residues" evidence="1">
    <location>
        <begin position="53"/>
        <end position="62"/>
    </location>
</feature>
<feature type="region of interest" description="Disordered" evidence="1">
    <location>
        <begin position="81"/>
        <end position="111"/>
    </location>
</feature>
<proteinExistence type="predicted"/>
<dbReference type="AlphaFoldDB" id="A0A1L7CNX9"/>
<evidence type="ECO:0000256" key="1">
    <source>
        <dbReference type="SAM" id="MobiDB-lite"/>
    </source>
</evidence>
<feature type="region of interest" description="Disordered" evidence="1">
    <location>
        <begin position="172"/>
        <end position="191"/>
    </location>
</feature>
<evidence type="ECO:0000313" key="2">
    <source>
        <dbReference type="EMBL" id="APT87557.1"/>
    </source>
</evidence>
<feature type="region of interest" description="Disordered" evidence="1">
    <location>
        <begin position="18"/>
        <end position="69"/>
    </location>
</feature>
<accession>A0A1L7CNX9</accession>
<protein>
    <submittedName>
        <fullName evidence="2">Uncharacterized protein</fullName>
    </submittedName>
</protein>
<evidence type="ECO:0000313" key="3">
    <source>
        <dbReference type="Proteomes" id="UP000185479"/>
    </source>
</evidence>
<name>A0A1L7CNX9_CORFL</name>
<feature type="compositionally biased region" description="Basic and acidic residues" evidence="1">
    <location>
        <begin position="18"/>
        <end position="45"/>
    </location>
</feature>
<keyword evidence="3" id="KW-1185">Reference proteome</keyword>